<dbReference type="HOGENOM" id="CLU_2063337_0_0_1"/>
<protein>
    <submittedName>
        <fullName evidence="1">Uncharacterized protein</fullName>
    </submittedName>
</protein>
<gene>
    <name evidence="1" type="ORF">MYCGRDRAFT_106049</name>
</gene>
<dbReference type="KEGG" id="ztr:MYCGRDRAFT_106049"/>
<name>F9XMG6_ZYMTI</name>
<dbReference type="GeneID" id="13396569"/>
<proteinExistence type="predicted"/>
<reference evidence="1 2" key="1">
    <citation type="journal article" date="2011" name="PLoS Genet.">
        <title>Finished genome of the fungal wheat pathogen Mycosphaerella graminicola reveals dispensome structure, chromosome plasticity, and stealth pathogenesis.</title>
        <authorList>
            <person name="Goodwin S.B."/>
            <person name="Ben M'barek S."/>
            <person name="Dhillon B."/>
            <person name="Wittenberg A.H.J."/>
            <person name="Crane C.F."/>
            <person name="Hane J.K."/>
            <person name="Foster A.J."/>
            <person name="Van der Lee T.A.J."/>
            <person name="Grimwood J."/>
            <person name="Aerts A."/>
            <person name="Antoniw J."/>
            <person name="Bailey A."/>
            <person name="Bluhm B."/>
            <person name="Bowler J."/>
            <person name="Bristow J."/>
            <person name="van der Burgt A."/>
            <person name="Canto-Canche B."/>
            <person name="Churchill A.C.L."/>
            <person name="Conde-Ferraez L."/>
            <person name="Cools H.J."/>
            <person name="Coutinho P.M."/>
            <person name="Csukai M."/>
            <person name="Dehal P."/>
            <person name="De Wit P."/>
            <person name="Donzelli B."/>
            <person name="van de Geest H.C."/>
            <person name="van Ham R.C.H.J."/>
            <person name="Hammond-Kosack K.E."/>
            <person name="Henrissat B."/>
            <person name="Kilian A."/>
            <person name="Kobayashi A.K."/>
            <person name="Koopmann E."/>
            <person name="Kourmpetis Y."/>
            <person name="Kuzniar A."/>
            <person name="Lindquist E."/>
            <person name="Lombard V."/>
            <person name="Maliepaard C."/>
            <person name="Martins N."/>
            <person name="Mehrabi R."/>
            <person name="Nap J.P.H."/>
            <person name="Ponomarenko A."/>
            <person name="Rudd J.J."/>
            <person name="Salamov A."/>
            <person name="Schmutz J."/>
            <person name="Schouten H.J."/>
            <person name="Shapiro H."/>
            <person name="Stergiopoulos I."/>
            <person name="Torriani S.F.F."/>
            <person name="Tu H."/>
            <person name="de Vries R.P."/>
            <person name="Waalwijk C."/>
            <person name="Ware S.B."/>
            <person name="Wiebenga A."/>
            <person name="Zwiers L.-H."/>
            <person name="Oliver R.P."/>
            <person name="Grigoriev I.V."/>
            <person name="Kema G.H.J."/>
        </authorList>
    </citation>
    <scope>NUCLEOTIDE SEQUENCE [LARGE SCALE GENOMIC DNA]</scope>
    <source>
        <strain evidence="2">CBS 115943 / IPO323</strain>
    </source>
</reference>
<dbReference type="InParanoid" id="F9XMG6"/>
<keyword evidence="2" id="KW-1185">Reference proteome</keyword>
<dbReference type="RefSeq" id="XP_003848270.1">
    <property type="nucleotide sequence ID" value="XM_003848222.1"/>
</dbReference>
<accession>F9XMG6</accession>
<dbReference type="AlphaFoldDB" id="F9XMG6"/>
<organism evidence="1 2">
    <name type="scientific">Zymoseptoria tritici (strain CBS 115943 / IPO323)</name>
    <name type="common">Speckled leaf blotch fungus</name>
    <name type="synonym">Septoria tritici</name>
    <dbReference type="NCBI Taxonomy" id="336722"/>
    <lineage>
        <taxon>Eukaryota</taxon>
        <taxon>Fungi</taxon>
        <taxon>Dikarya</taxon>
        <taxon>Ascomycota</taxon>
        <taxon>Pezizomycotina</taxon>
        <taxon>Dothideomycetes</taxon>
        <taxon>Dothideomycetidae</taxon>
        <taxon>Mycosphaerellales</taxon>
        <taxon>Mycosphaerellaceae</taxon>
        <taxon>Zymoseptoria</taxon>
    </lineage>
</organism>
<dbReference type="Proteomes" id="UP000008062">
    <property type="component" value="Chromosome 11"/>
</dbReference>
<sequence length="119" mass="13853">MSHERMARSVDRDSLCVRYYSWSCWLPRTSACAPIGLAQRSVAWRCLLMVRVEGGMTSLTSSNDPDQRNSACCRKDRYLMQKGIDRFASSYWPGRGSRIEHHCMLRDLGLWTRDVVYRN</sequence>
<evidence type="ECO:0000313" key="2">
    <source>
        <dbReference type="Proteomes" id="UP000008062"/>
    </source>
</evidence>
<dbReference type="EMBL" id="CM001206">
    <property type="protein sequence ID" value="EGP83246.1"/>
    <property type="molecule type" value="Genomic_DNA"/>
</dbReference>
<evidence type="ECO:0000313" key="1">
    <source>
        <dbReference type="EMBL" id="EGP83246.1"/>
    </source>
</evidence>